<reference evidence="3" key="1">
    <citation type="journal article" date="2021" name="Nat. Commun.">
        <title>Genetic determinants of endophytism in the Arabidopsis root mycobiome.</title>
        <authorList>
            <person name="Mesny F."/>
            <person name="Miyauchi S."/>
            <person name="Thiergart T."/>
            <person name="Pickel B."/>
            <person name="Atanasova L."/>
            <person name="Karlsson M."/>
            <person name="Huettel B."/>
            <person name="Barry K.W."/>
            <person name="Haridas S."/>
            <person name="Chen C."/>
            <person name="Bauer D."/>
            <person name="Andreopoulos W."/>
            <person name="Pangilinan J."/>
            <person name="LaButti K."/>
            <person name="Riley R."/>
            <person name="Lipzen A."/>
            <person name="Clum A."/>
            <person name="Drula E."/>
            <person name="Henrissat B."/>
            <person name="Kohler A."/>
            <person name="Grigoriev I.V."/>
            <person name="Martin F.M."/>
            <person name="Hacquard S."/>
        </authorList>
    </citation>
    <scope>NUCLEOTIDE SEQUENCE</scope>
    <source>
        <strain evidence="3">MPI-SDFR-AT-0073</strain>
    </source>
</reference>
<dbReference type="RefSeq" id="XP_045964459.1">
    <property type="nucleotide sequence ID" value="XM_046099237.1"/>
</dbReference>
<feature type="compositionally biased region" description="Basic and acidic residues" evidence="1">
    <location>
        <begin position="241"/>
        <end position="252"/>
    </location>
</feature>
<organism evidence="3 4">
    <name type="scientific">Truncatella angustata</name>
    <dbReference type="NCBI Taxonomy" id="152316"/>
    <lineage>
        <taxon>Eukaryota</taxon>
        <taxon>Fungi</taxon>
        <taxon>Dikarya</taxon>
        <taxon>Ascomycota</taxon>
        <taxon>Pezizomycotina</taxon>
        <taxon>Sordariomycetes</taxon>
        <taxon>Xylariomycetidae</taxon>
        <taxon>Amphisphaeriales</taxon>
        <taxon>Sporocadaceae</taxon>
        <taxon>Truncatella</taxon>
    </lineage>
</organism>
<protein>
    <submittedName>
        <fullName evidence="3">Uncharacterized protein</fullName>
    </submittedName>
</protein>
<evidence type="ECO:0000313" key="3">
    <source>
        <dbReference type="EMBL" id="KAH6660328.1"/>
    </source>
</evidence>
<dbReference type="GeneID" id="70128129"/>
<evidence type="ECO:0000313" key="4">
    <source>
        <dbReference type="Proteomes" id="UP000758603"/>
    </source>
</evidence>
<dbReference type="Proteomes" id="UP000758603">
    <property type="component" value="Unassembled WGS sequence"/>
</dbReference>
<gene>
    <name evidence="3" type="ORF">BKA67DRAFT_530432</name>
</gene>
<keyword evidence="2" id="KW-0812">Transmembrane</keyword>
<feature type="transmembrane region" description="Helical" evidence="2">
    <location>
        <begin position="181"/>
        <end position="202"/>
    </location>
</feature>
<comment type="caution">
    <text evidence="3">The sequence shown here is derived from an EMBL/GenBank/DDBJ whole genome shotgun (WGS) entry which is preliminary data.</text>
</comment>
<evidence type="ECO:0000256" key="1">
    <source>
        <dbReference type="SAM" id="MobiDB-lite"/>
    </source>
</evidence>
<feature type="region of interest" description="Disordered" evidence="1">
    <location>
        <begin position="211"/>
        <end position="262"/>
    </location>
</feature>
<keyword evidence="4" id="KW-1185">Reference proteome</keyword>
<dbReference type="AlphaFoldDB" id="A0A9P8UXR7"/>
<dbReference type="EMBL" id="JAGPXC010000001">
    <property type="protein sequence ID" value="KAH6660328.1"/>
    <property type="molecule type" value="Genomic_DNA"/>
</dbReference>
<sequence length="262" mass="27388">MLSSIAVPSSCFTQTWVTTPPGDYNPGLIIGNPYDTGCFPVAYGATVSPAQCPNGYSSACAPTSILIPGETVYDCCPNGYSCDGGFFKCTSAIGRNITMTVTDVNSAQKPTLVTSVTNGMNAHSIRVRFASSDLESTTTSSGSNTAIPSSTATLPSSTSSYTSSPQSSPTASGDLSTGAKAGIGVGVALGALLLFGLVWFIFKRRSKNTKNAVELENSPYNRPTPSPRKYPSELSSAGPHVVHEMDSPRQRFELPSSTPLMK</sequence>
<evidence type="ECO:0000256" key="2">
    <source>
        <dbReference type="SAM" id="Phobius"/>
    </source>
</evidence>
<name>A0A9P8UXR7_9PEZI</name>
<feature type="compositionally biased region" description="Low complexity" evidence="1">
    <location>
        <begin position="145"/>
        <end position="175"/>
    </location>
</feature>
<proteinExistence type="predicted"/>
<keyword evidence="2" id="KW-0472">Membrane</keyword>
<dbReference type="OrthoDB" id="4698972at2759"/>
<keyword evidence="2" id="KW-1133">Transmembrane helix</keyword>
<accession>A0A9P8UXR7</accession>
<feature type="region of interest" description="Disordered" evidence="1">
    <location>
        <begin position="136"/>
        <end position="175"/>
    </location>
</feature>